<dbReference type="NCBIfam" id="TIGR02098">
    <property type="entry name" value="MJ0042_CXXC"/>
    <property type="match status" value="1"/>
</dbReference>
<dbReference type="EMBL" id="LT629787">
    <property type="protein sequence ID" value="SDU18993.1"/>
    <property type="molecule type" value="Genomic_DNA"/>
</dbReference>
<keyword evidence="2" id="KW-0472">Membrane</keyword>
<feature type="domain" description="Zinc finger/thioredoxin putative" evidence="3">
    <location>
        <begin position="5"/>
        <end position="41"/>
    </location>
</feature>
<dbReference type="Pfam" id="PF13719">
    <property type="entry name" value="Zn_ribbon_5"/>
    <property type="match status" value="1"/>
</dbReference>
<proteinExistence type="predicted"/>
<evidence type="ECO:0000256" key="2">
    <source>
        <dbReference type="SAM" id="Phobius"/>
    </source>
</evidence>
<organism evidence="4 5">
    <name type="scientific">Halopseudomonas salegens</name>
    <dbReference type="NCBI Taxonomy" id="1434072"/>
    <lineage>
        <taxon>Bacteria</taxon>
        <taxon>Pseudomonadati</taxon>
        <taxon>Pseudomonadota</taxon>
        <taxon>Gammaproteobacteria</taxon>
        <taxon>Pseudomonadales</taxon>
        <taxon>Pseudomonadaceae</taxon>
        <taxon>Halopseudomonas</taxon>
    </lineage>
</organism>
<keyword evidence="2" id="KW-0812">Transmembrane</keyword>
<keyword evidence="5" id="KW-1185">Reference proteome</keyword>
<feature type="compositionally biased region" description="Basic and acidic residues" evidence="1">
    <location>
        <begin position="230"/>
        <end position="240"/>
    </location>
</feature>
<feature type="compositionally biased region" description="Low complexity" evidence="1">
    <location>
        <begin position="108"/>
        <end position="137"/>
    </location>
</feature>
<feature type="transmembrane region" description="Helical" evidence="2">
    <location>
        <begin position="290"/>
        <end position="312"/>
    </location>
</feature>
<protein>
    <submittedName>
        <fullName evidence="4">MJ0042 family finger-like domain-containing protein</fullName>
    </submittedName>
</protein>
<dbReference type="InterPro" id="IPR021834">
    <property type="entry name" value="DUF3426"/>
</dbReference>
<reference evidence="5" key="1">
    <citation type="submission" date="2016-10" db="EMBL/GenBank/DDBJ databases">
        <authorList>
            <person name="Varghese N."/>
            <person name="Submissions S."/>
        </authorList>
    </citation>
    <scope>NUCLEOTIDE SEQUENCE [LARGE SCALE GENOMIC DNA]</scope>
    <source>
        <strain evidence="5">CECT 8338</strain>
    </source>
</reference>
<feature type="compositionally biased region" description="Polar residues" evidence="1">
    <location>
        <begin position="167"/>
        <end position="176"/>
    </location>
</feature>
<feature type="compositionally biased region" description="Polar residues" evidence="1">
    <location>
        <begin position="207"/>
        <end position="220"/>
    </location>
</feature>
<dbReference type="Pfam" id="PF11906">
    <property type="entry name" value="DUF3426"/>
    <property type="match status" value="1"/>
</dbReference>
<sequence length="445" mass="48619">MSATLVTQCPHCQTRFRLSQEHLRAAAGNVRCGACLKVFNANPPAAGDGAAAISDDLRAMPDHQPRTKTRLDDVLIHDDLELDDLDLEDLGLDESIIDEVNPAPPPQQSSLPLASPAAPSSADKPQAVQPSSASQPSFPKPEPEPEPEPDIETVPTVDEQPRHASWLSPSDQTAAPLSTKDDSPPATTTQADIDDHPPEHGIFLRDQPQTEALETTPSSRKSAEQPADTEPDRPGNDRQADSNIPAGSVTDETDARREPLLGDDFILPDMDSETFLLDDQAVSRPRPRNALWGILSLLAIVALIGQFGYFNFAALAHDERSRSFIASWCNLAGCQLPPQVDISLIRSSNLTVRPHPEYPNTLAIDVILYNRADFAQPFPVLRMRFSDQRDREVASRLFRPQEYLGGELAGARLMPSQTPIHVGLSMLSPEQAGSSYRLDFLSPEH</sequence>
<gene>
    <name evidence="4" type="ORF">SAMN05216210_2306</name>
</gene>
<dbReference type="STRING" id="1434072.SAMN05216210_2306"/>
<dbReference type="Proteomes" id="UP000243924">
    <property type="component" value="Chromosome I"/>
</dbReference>
<feature type="region of interest" description="Disordered" evidence="1">
    <location>
        <begin position="97"/>
        <end position="258"/>
    </location>
</feature>
<feature type="compositionally biased region" description="Basic and acidic residues" evidence="1">
    <location>
        <begin position="193"/>
        <end position="203"/>
    </location>
</feature>
<dbReference type="InterPro" id="IPR011723">
    <property type="entry name" value="Znf/thioredoxin_put"/>
</dbReference>
<evidence type="ECO:0000259" key="3">
    <source>
        <dbReference type="Pfam" id="PF13719"/>
    </source>
</evidence>
<dbReference type="RefSeq" id="WP_092387041.1">
    <property type="nucleotide sequence ID" value="NZ_LT629787.1"/>
</dbReference>
<keyword evidence="2" id="KW-1133">Transmembrane helix</keyword>
<evidence type="ECO:0000313" key="5">
    <source>
        <dbReference type="Proteomes" id="UP000243924"/>
    </source>
</evidence>
<evidence type="ECO:0000256" key="1">
    <source>
        <dbReference type="SAM" id="MobiDB-lite"/>
    </source>
</evidence>
<dbReference type="OrthoDB" id="5294582at2"/>
<dbReference type="AlphaFoldDB" id="A0A1H2GH70"/>
<accession>A0A1H2GH70</accession>
<name>A0A1H2GH70_9GAMM</name>
<evidence type="ECO:0000313" key="4">
    <source>
        <dbReference type="EMBL" id="SDU18993.1"/>
    </source>
</evidence>